<organism evidence="1 2">
    <name type="scientific">Ekhidna lutea</name>
    <dbReference type="NCBI Taxonomy" id="447679"/>
    <lineage>
        <taxon>Bacteria</taxon>
        <taxon>Pseudomonadati</taxon>
        <taxon>Bacteroidota</taxon>
        <taxon>Cytophagia</taxon>
        <taxon>Cytophagales</taxon>
        <taxon>Reichenbachiellaceae</taxon>
        <taxon>Ekhidna</taxon>
    </lineage>
</organism>
<protein>
    <submittedName>
        <fullName evidence="1">Putative lumazine-binding</fullName>
    </submittedName>
</protein>
<evidence type="ECO:0000313" key="1">
    <source>
        <dbReference type="EMBL" id="SNT13271.1"/>
    </source>
</evidence>
<dbReference type="AlphaFoldDB" id="A0A239K5K1"/>
<dbReference type="EMBL" id="FZPD01000004">
    <property type="protein sequence ID" value="SNT13271.1"/>
    <property type="molecule type" value="Genomic_DNA"/>
</dbReference>
<evidence type="ECO:0000313" key="2">
    <source>
        <dbReference type="Proteomes" id="UP000198393"/>
    </source>
</evidence>
<dbReference type="Proteomes" id="UP000198393">
    <property type="component" value="Unassembled WGS sequence"/>
</dbReference>
<proteinExistence type="predicted"/>
<dbReference type="InterPro" id="IPR039437">
    <property type="entry name" value="FrzH/put_lumazine-bd"/>
</dbReference>
<keyword evidence="2" id="KW-1185">Reference proteome</keyword>
<accession>A0A239K5K1</accession>
<dbReference type="RefSeq" id="WP_245811261.1">
    <property type="nucleotide sequence ID" value="NZ_FZPD01000004.1"/>
</dbReference>
<dbReference type="SUPFAM" id="SSF54427">
    <property type="entry name" value="NTF2-like"/>
    <property type="match status" value="1"/>
</dbReference>
<name>A0A239K5K1_EKHLU</name>
<dbReference type="Gene3D" id="3.10.450.50">
    <property type="match status" value="1"/>
</dbReference>
<gene>
    <name evidence="1" type="ORF">SAMN05421640_2430</name>
</gene>
<dbReference type="Pfam" id="PF12893">
    <property type="entry name" value="Lumazine_bd_2"/>
    <property type="match status" value="1"/>
</dbReference>
<reference evidence="1 2" key="1">
    <citation type="submission" date="2017-06" db="EMBL/GenBank/DDBJ databases">
        <authorList>
            <person name="Kim H.J."/>
            <person name="Triplett B.A."/>
        </authorList>
    </citation>
    <scope>NUCLEOTIDE SEQUENCE [LARGE SCALE GENOMIC DNA]</scope>
    <source>
        <strain evidence="1 2">DSM 19307</strain>
    </source>
</reference>
<sequence>MKSTTRITLMVVIAAIVSFSFIKSEEHIAEMEAVKKVVYDSYINGAFNELNAEAMEKGFHKDFSIFTPKGEEISKYPIADWIAGVKKKKANGYDQNDKKNIWDHNFANIDITGKAAQVKVELKNQGNHVYTDYLSLLKFDSGWKIVAKVYHKHEK</sequence>
<dbReference type="InterPro" id="IPR032710">
    <property type="entry name" value="NTF2-like_dom_sf"/>
</dbReference>